<evidence type="ECO:0000313" key="2">
    <source>
        <dbReference type="Proteomes" id="UP000717996"/>
    </source>
</evidence>
<organism evidence="1 2">
    <name type="scientific">Rhizopus oryzae</name>
    <name type="common">Mucormycosis agent</name>
    <name type="synonym">Rhizopus arrhizus var. delemar</name>
    <dbReference type="NCBI Taxonomy" id="64495"/>
    <lineage>
        <taxon>Eukaryota</taxon>
        <taxon>Fungi</taxon>
        <taxon>Fungi incertae sedis</taxon>
        <taxon>Mucoromycota</taxon>
        <taxon>Mucoromycotina</taxon>
        <taxon>Mucoromycetes</taxon>
        <taxon>Mucorales</taxon>
        <taxon>Mucorineae</taxon>
        <taxon>Rhizopodaceae</taxon>
        <taxon>Rhizopus</taxon>
    </lineage>
</organism>
<protein>
    <submittedName>
        <fullName evidence="1">Uncharacterized protein</fullName>
    </submittedName>
</protein>
<dbReference type="AlphaFoldDB" id="A0A9P7BZI4"/>
<dbReference type="Proteomes" id="UP000717996">
    <property type="component" value="Unassembled WGS sequence"/>
</dbReference>
<sequence length="84" mass="9600">MRLAPGQRGQRVTKVIHAQFRSDVLDEMTQHRTRGRLIINNDDVQRVLCLASRPCWIISRRGYSAAANARPLHRPDSRVIRPGS</sequence>
<proteinExistence type="predicted"/>
<comment type="caution">
    <text evidence="1">The sequence shown here is derived from an EMBL/GenBank/DDBJ whole genome shotgun (WGS) entry which is preliminary data.</text>
</comment>
<reference evidence="1" key="1">
    <citation type="journal article" date="2020" name="Microb. Genom.">
        <title>Genetic diversity of clinical and environmental Mucorales isolates obtained from an investigation of mucormycosis cases among solid organ transplant recipients.</title>
        <authorList>
            <person name="Nguyen M.H."/>
            <person name="Kaul D."/>
            <person name="Muto C."/>
            <person name="Cheng S.J."/>
            <person name="Richter R.A."/>
            <person name="Bruno V.M."/>
            <person name="Liu G."/>
            <person name="Beyhan S."/>
            <person name="Sundermann A.J."/>
            <person name="Mounaud S."/>
            <person name="Pasculle A.W."/>
            <person name="Nierman W.C."/>
            <person name="Driscoll E."/>
            <person name="Cumbie R."/>
            <person name="Clancy C.J."/>
            <person name="Dupont C.L."/>
        </authorList>
    </citation>
    <scope>NUCLEOTIDE SEQUENCE</scope>
    <source>
        <strain evidence="1">GL16</strain>
    </source>
</reference>
<accession>A0A9P7BZI4</accession>
<name>A0A9P7BZI4_RHIOR</name>
<dbReference type="EMBL" id="JAANIT010009123">
    <property type="protein sequence ID" value="KAG1527304.1"/>
    <property type="molecule type" value="Genomic_DNA"/>
</dbReference>
<evidence type="ECO:0000313" key="1">
    <source>
        <dbReference type="EMBL" id="KAG1527304.1"/>
    </source>
</evidence>
<gene>
    <name evidence="1" type="ORF">G6F51_014304</name>
</gene>